<dbReference type="InterPro" id="IPR012337">
    <property type="entry name" value="RNaseH-like_sf"/>
</dbReference>
<organism evidence="2 3">
    <name type="scientific">Prosthecochloris aestuarii (strain DSM 271 / SK 413)</name>
    <dbReference type="NCBI Taxonomy" id="290512"/>
    <lineage>
        <taxon>Bacteria</taxon>
        <taxon>Pseudomonadati</taxon>
        <taxon>Chlorobiota</taxon>
        <taxon>Chlorobiia</taxon>
        <taxon>Chlorobiales</taxon>
        <taxon>Chlorobiaceae</taxon>
        <taxon>Prosthecochloris</taxon>
    </lineage>
</organism>
<proteinExistence type="predicted"/>
<dbReference type="eggNOG" id="COG2801">
    <property type="taxonomic scope" value="Bacteria"/>
</dbReference>
<dbReference type="InterPro" id="IPR001584">
    <property type="entry name" value="Integrase_cat-core"/>
</dbReference>
<dbReference type="EMBL" id="CP001108">
    <property type="protein sequence ID" value="ACF45694.1"/>
    <property type="molecule type" value="Genomic_DNA"/>
</dbReference>
<gene>
    <name evidence="2" type="ordered locus">Paes_0642</name>
</gene>
<evidence type="ECO:0000313" key="3">
    <source>
        <dbReference type="Proteomes" id="UP000002725"/>
    </source>
</evidence>
<dbReference type="Pfam" id="PF13683">
    <property type="entry name" value="rve_3"/>
    <property type="match status" value="1"/>
</dbReference>
<protein>
    <submittedName>
        <fullName evidence="2">Integrase, catalytic region</fullName>
    </submittedName>
</protein>
<sequence length="93" mass="11158">MKYHVTYPNAFDTLEDARRWMGDFVHWYNTEHLHSSIGYVTPHQMRHGQAESIFELRNEAINQARQLHPERWGSRSAKQWIVNREVVLNPDKK</sequence>
<evidence type="ECO:0000313" key="2">
    <source>
        <dbReference type="EMBL" id="ACF45694.1"/>
    </source>
</evidence>
<feature type="domain" description="Integrase catalytic" evidence="1">
    <location>
        <begin position="1"/>
        <end position="42"/>
    </location>
</feature>
<dbReference type="HOGENOM" id="CLU_093676_2_0_10"/>
<keyword evidence="3" id="KW-1185">Reference proteome</keyword>
<dbReference type="GO" id="GO:0015074">
    <property type="term" value="P:DNA integration"/>
    <property type="evidence" value="ECO:0007669"/>
    <property type="project" value="InterPro"/>
</dbReference>
<dbReference type="SUPFAM" id="SSF53098">
    <property type="entry name" value="Ribonuclease H-like"/>
    <property type="match status" value="1"/>
</dbReference>
<dbReference type="AlphaFoldDB" id="B4S643"/>
<name>B4S643_PROA2</name>
<reference evidence="2" key="1">
    <citation type="submission" date="2008-06" db="EMBL/GenBank/DDBJ databases">
        <title>Complete sequence of chromosome of Prosthecochloris aestuarii DSM 271.</title>
        <authorList>
            <consortium name="US DOE Joint Genome Institute"/>
            <person name="Lucas S."/>
            <person name="Copeland A."/>
            <person name="Lapidus A."/>
            <person name="Glavina del Rio T."/>
            <person name="Dalin E."/>
            <person name="Tice H."/>
            <person name="Bruce D."/>
            <person name="Goodwin L."/>
            <person name="Pitluck S."/>
            <person name="Schmutz J."/>
            <person name="Larimer F."/>
            <person name="Land M."/>
            <person name="Hauser L."/>
            <person name="Kyrpides N."/>
            <person name="Anderson I."/>
            <person name="Liu Z."/>
            <person name="Li T."/>
            <person name="Zhao F."/>
            <person name="Overmann J."/>
            <person name="Bryant D.A."/>
            <person name="Richardson P."/>
        </authorList>
    </citation>
    <scope>NUCLEOTIDE SEQUENCE [LARGE SCALE GENOMIC DNA]</scope>
    <source>
        <strain evidence="2">DSM 271</strain>
    </source>
</reference>
<evidence type="ECO:0000259" key="1">
    <source>
        <dbReference type="Pfam" id="PF13683"/>
    </source>
</evidence>
<dbReference type="Proteomes" id="UP000002725">
    <property type="component" value="Chromosome"/>
</dbReference>
<dbReference type="KEGG" id="paa:Paes_0642"/>
<accession>B4S643</accession>
<dbReference type="STRING" id="290512.Paes_0642"/>